<feature type="transmembrane region" description="Helical" evidence="1">
    <location>
        <begin position="202"/>
        <end position="222"/>
    </location>
</feature>
<dbReference type="AlphaFoldDB" id="A0A9N8Z241"/>
<name>A0A9N8Z241_9GLOM</name>
<protein>
    <submittedName>
        <fullName evidence="2">14836_t:CDS:1</fullName>
    </submittedName>
</protein>
<evidence type="ECO:0000256" key="1">
    <source>
        <dbReference type="SAM" id="Phobius"/>
    </source>
</evidence>
<sequence>MLYELFSKRHYRPITYCDYERNYYEKSLICKKLEENKKQIIPDKLMCCNKKENNCSAYTKDCFEPDAIVQCHNLTTLDACRRNDITALQVCGGLQGGLYCLTTGGAVNDPQYTQLYFPEAIEWMVSRNKLEESKESTVCYDQVQGYQLCNSTGNPTANFTCGDLFQEGCNKCTWKSSGGSILNRYIKGEICEPSVDSQTPTIIGLGICVGVLAMILISIIAVKVHKKIRTSGEPPQN</sequence>
<keyword evidence="3" id="KW-1185">Reference proteome</keyword>
<gene>
    <name evidence="2" type="ORF">FCALED_LOCUS2079</name>
</gene>
<keyword evidence="1" id="KW-1133">Transmembrane helix</keyword>
<evidence type="ECO:0000313" key="3">
    <source>
        <dbReference type="Proteomes" id="UP000789570"/>
    </source>
</evidence>
<dbReference type="Proteomes" id="UP000789570">
    <property type="component" value="Unassembled WGS sequence"/>
</dbReference>
<dbReference type="OrthoDB" id="2475555at2759"/>
<accession>A0A9N8Z241</accession>
<comment type="caution">
    <text evidence="2">The sequence shown here is derived from an EMBL/GenBank/DDBJ whole genome shotgun (WGS) entry which is preliminary data.</text>
</comment>
<evidence type="ECO:0000313" key="2">
    <source>
        <dbReference type="EMBL" id="CAG8468082.1"/>
    </source>
</evidence>
<organism evidence="2 3">
    <name type="scientific">Funneliformis caledonium</name>
    <dbReference type="NCBI Taxonomy" id="1117310"/>
    <lineage>
        <taxon>Eukaryota</taxon>
        <taxon>Fungi</taxon>
        <taxon>Fungi incertae sedis</taxon>
        <taxon>Mucoromycota</taxon>
        <taxon>Glomeromycotina</taxon>
        <taxon>Glomeromycetes</taxon>
        <taxon>Glomerales</taxon>
        <taxon>Glomeraceae</taxon>
        <taxon>Funneliformis</taxon>
    </lineage>
</organism>
<keyword evidence="1" id="KW-0472">Membrane</keyword>
<reference evidence="2" key="1">
    <citation type="submission" date="2021-06" db="EMBL/GenBank/DDBJ databases">
        <authorList>
            <person name="Kallberg Y."/>
            <person name="Tangrot J."/>
            <person name="Rosling A."/>
        </authorList>
    </citation>
    <scope>NUCLEOTIDE SEQUENCE</scope>
    <source>
        <strain evidence="2">UK204</strain>
    </source>
</reference>
<proteinExistence type="predicted"/>
<dbReference type="EMBL" id="CAJVPQ010000298">
    <property type="protein sequence ID" value="CAG8468082.1"/>
    <property type="molecule type" value="Genomic_DNA"/>
</dbReference>
<keyword evidence="1" id="KW-0812">Transmembrane</keyword>